<evidence type="ECO:0000313" key="2">
    <source>
        <dbReference type="Proteomes" id="UP000824232"/>
    </source>
</evidence>
<dbReference type="Proteomes" id="UP000824232">
    <property type="component" value="Unassembled WGS sequence"/>
</dbReference>
<dbReference type="EMBL" id="DVHC01000064">
    <property type="protein sequence ID" value="HIR59742.1"/>
    <property type="molecule type" value="Genomic_DNA"/>
</dbReference>
<gene>
    <name evidence="1" type="ORF">IAB38_06795</name>
</gene>
<sequence>MSLYDRMLNIANLNKEFIIRKAIENTKSDLDGLDYERMCLVYNWYLYENLKDMSCLAYIVDTDDLGFDYKHRFVLVPVDDSNYYLADLTYKQFGKEDEVLNKLYNDGYEMLDNEKYNYYLNKVTGTNKDITIDESLFREAKGLGK</sequence>
<protein>
    <submittedName>
        <fullName evidence="1">Uncharacterized protein</fullName>
    </submittedName>
</protein>
<comment type="caution">
    <text evidence="1">The sequence shown here is derived from an EMBL/GenBank/DDBJ whole genome shotgun (WGS) entry which is preliminary data.</text>
</comment>
<dbReference type="AlphaFoldDB" id="A0A9D1DVE8"/>
<reference evidence="1" key="2">
    <citation type="journal article" date="2021" name="PeerJ">
        <title>Extensive microbial diversity within the chicken gut microbiome revealed by metagenomics and culture.</title>
        <authorList>
            <person name="Gilroy R."/>
            <person name="Ravi A."/>
            <person name="Getino M."/>
            <person name="Pursley I."/>
            <person name="Horton D.L."/>
            <person name="Alikhan N.F."/>
            <person name="Baker D."/>
            <person name="Gharbi K."/>
            <person name="Hall N."/>
            <person name="Watson M."/>
            <person name="Adriaenssens E.M."/>
            <person name="Foster-Nyarko E."/>
            <person name="Jarju S."/>
            <person name="Secka A."/>
            <person name="Antonio M."/>
            <person name="Oren A."/>
            <person name="Chaudhuri R.R."/>
            <person name="La Ragione R."/>
            <person name="Hildebrand F."/>
            <person name="Pallen M.J."/>
        </authorList>
    </citation>
    <scope>NUCLEOTIDE SEQUENCE</scope>
    <source>
        <strain evidence="1">CHK184-20233</strain>
    </source>
</reference>
<proteinExistence type="predicted"/>
<reference evidence="1" key="1">
    <citation type="submission" date="2020-10" db="EMBL/GenBank/DDBJ databases">
        <authorList>
            <person name="Gilroy R."/>
        </authorList>
    </citation>
    <scope>NUCLEOTIDE SEQUENCE</scope>
    <source>
        <strain evidence="1">CHK184-20233</strain>
    </source>
</reference>
<evidence type="ECO:0000313" key="1">
    <source>
        <dbReference type="EMBL" id="HIR59742.1"/>
    </source>
</evidence>
<organism evidence="1 2">
    <name type="scientific">Candidatus Onthousia excrementipullorum</name>
    <dbReference type="NCBI Taxonomy" id="2840884"/>
    <lineage>
        <taxon>Bacteria</taxon>
        <taxon>Bacillati</taxon>
        <taxon>Bacillota</taxon>
        <taxon>Bacilli</taxon>
        <taxon>Candidatus Onthousia</taxon>
    </lineage>
</organism>
<accession>A0A9D1DVE8</accession>
<name>A0A9D1DVE8_9FIRM</name>